<comment type="similarity">
    <text evidence="2">Belongs to the major facilitator superfamily. Monocarboxylate porter (TC 2.A.1.13) family.</text>
</comment>
<feature type="transmembrane region" description="Helical" evidence="3">
    <location>
        <begin position="117"/>
        <end position="137"/>
    </location>
</feature>
<feature type="transmembrane region" description="Helical" evidence="3">
    <location>
        <begin position="412"/>
        <end position="432"/>
    </location>
</feature>
<evidence type="ECO:0000256" key="1">
    <source>
        <dbReference type="ARBA" id="ARBA00004141"/>
    </source>
</evidence>
<dbReference type="InterPro" id="IPR020846">
    <property type="entry name" value="MFS_dom"/>
</dbReference>
<feature type="transmembrane region" description="Helical" evidence="3">
    <location>
        <begin position="143"/>
        <end position="161"/>
    </location>
</feature>
<feature type="transmembrane region" description="Helical" evidence="3">
    <location>
        <begin position="182"/>
        <end position="199"/>
    </location>
</feature>
<dbReference type="Proteomes" id="UP000249363">
    <property type="component" value="Unassembled WGS sequence"/>
</dbReference>
<keyword evidence="3" id="KW-1133">Transmembrane helix</keyword>
<feature type="transmembrane region" description="Helical" evidence="3">
    <location>
        <begin position="371"/>
        <end position="392"/>
    </location>
</feature>
<dbReference type="OrthoDB" id="6499973at2759"/>
<dbReference type="InterPro" id="IPR050327">
    <property type="entry name" value="Proton-linked_MCT"/>
</dbReference>
<evidence type="ECO:0000259" key="4">
    <source>
        <dbReference type="PROSITE" id="PS50850"/>
    </source>
</evidence>
<feature type="transmembrane region" description="Helical" evidence="3">
    <location>
        <begin position="45"/>
        <end position="65"/>
    </location>
</feature>
<feature type="transmembrane region" description="Helical" evidence="3">
    <location>
        <begin position="337"/>
        <end position="359"/>
    </location>
</feature>
<evidence type="ECO:0000256" key="2">
    <source>
        <dbReference type="ARBA" id="ARBA00006727"/>
    </source>
</evidence>
<organism evidence="5 6">
    <name type="scientific">Talaromyces amestolkiae</name>
    <dbReference type="NCBI Taxonomy" id="1196081"/>
    <lineage>
        <taxon>Eukaryota</taxon>
        <taxon>Fungi</taxon>
        <taxon>Dikarya</taxon>
        <taxon>Ascomycota</taxon>
        <taxon>Pezizomycotina</taxon>
        <taxon>Eurotiomycetes</taxon>
        <taxon>Eurotiomycetidae</taxon>
        <taxon>Eurotiales</taxon>
        <taxon>Trichocomaceae</taxon>
        <taxon>Talaromyces</taxon>
        <taxon>Talaromyces sect. Talaromyces</taxon>
    </lineage>
</organism>
<dbReference type="GeneID" id="63797939"/>
<feature type="transmembrane region" description="Helical" evidence="3">
    <location>
        <begin position="85"/>
        <end position="105"/>
    </location>
</feature>
<dbReference type="Pfam" id="PF07690">
    <property type="entry name" value="MFS_1"/>
    <property type="match status" value="1"/>
</dbReference>
<feature type="transmembrane region" description="Helical" evidence="3">
    <location>
        <begin position="246"/>
        <end position="264"/>
    </location>
</feature>
<keyword evidence="6" id="KW-1185">Reference proteome</keyword>
<protein>
    <recommendedName>
        <fullName evidence="4">Major facilitator superfamily (MFS) profile domain-containing protein</fullName>
    </recommendedName>
</protein>
<dbReference type="AlphaFoldDB" id="A0A364LAB4"/>
<reference evidence="5 6" key="1">
    <citation type="journal article" date="2017" name="Biotechnol. Biofuels">
        <title>Differential beta-glucosidase expression as a function of carbon source availability in Talaromyces amestolkiae: a genomic and proteomic approach.</title>
        <authorList>
            <person name="de Eugenio L.I."/>
            <person name="Mendez-Liter J.A."/>
            <person name="Nieto-Dominguez M."/>
            <person name="Alonso L."/>
            <person name="Gil-Munoz J."/>
            <person name="Barriuso J."/>
            <person name="Prieto A."/>
            <person name="Martinez M.J."/>
        </authorList>
    </citation>
    <scope>NUCLEOTIDE SEQUENCE [LARGE SCALE GENOMIC DNA]</scope>
    <source>
        <strain evidence="5 6">CIB</strain>
    </source>
</reference>
<evidence type="ECO:0000313" key="6">
    <source>
        <dbReference type="Proteomes" id="UP000249363"/>
    </source>
</evidence>
<dbReference type="EMBL" id="MIKG01000020">
    <property type="protein sequence ID" value="RAO72713.1"/>
    <property type="molecule type" value="Genomic_DNA"/>
</dbReference>
<feature type="transmembrane region" description="Helical" evidence="3">
    <location>
        <begin position="313"/>
        <end position="331"/>
    </location>
</feature>
<dbReference type="Gene3D" id="1.20.1250.20">
    <property type="entry name" value="MFS general substrate transporter like domains"/>
    <property type="match status" value="2"/>
</dbReference>
<dbReference type="PANTHER" id="PTHR11360">
    <property type="entry name" value="MONOCARBOXYLATE TRANSPORTER"/>
    <property type="match status" value="1"/>
</dbReference>
<comment type="caution">
    <text evidence="5">The sequence shown here is derived from an EMBL/GenBank/DDBJ whole genome shotgun (WGS) entry which is preliminary data.</text>
</comment>
<dbReference type="GO" id="GO:0016020">
    <property type="term" value="C:membrane"/>
    <property type="evidence" value="ECO:0007669"/>
    <property type="project" value="UniProtKB-SubCell"/>
</dbReference>
<dbReference type="RefSeq" id="XP_040737227.1">
    <property type="nucleotide sequence ID" value="XM_040881562.1"/>
</dbReference>
<evidence type="ECO:0000313" key="5">
    <source>
        <dbReference type="EMBL" id="RAO72713.1"/>
    </source>
</evidence>
<sequence>MDTSIPEDIALQANQEPIATETNIQPEDDAFASTHPPIEAIPDGGYGWTIVFACAIQTFWVNAWVGSWGIYQSNLSQTTLQNVSASTLSFIGSLGLALTVALTLVGMRLSRMIGVRWAALIGTLLFGASNIVGGIAVNSLAGLFISGTLYGLGGSVMYTLSNSLPVQWFSTRLGTANGLVKLGGAIGATVMAIVVQLLIERVGISWTFYVMGFMSLATGVPAALLMKERGSSHSEPSVDLSAFKRLPYSYLFLAGAIGVFPLYVPAFFLPYIASSIGLSGSTAAGVVACFNASMALGRVASGIACDKAGSTNMLLAAMVLNTVTTFAIWPVSSTLTLLLLFGALNGFANGAFFVTMPTAISRFLGPGQASVGIGMAVTGWTLGDFLGAPIAGFLIQATGATQGNGIAPYKPAIFYAAGTVAVSTVFALLARLKMDRNLLRRI</sequence>
<dbReference type="InterPro" id="IPR036259">
    <property type="entry name" value="MFS_trans_sf"/>
</dbReference>
<dbReference type="SUPFAM" id="SSF103473">
    <property type="entry name" value="MFS general substrate transporter"/>
    <property type="match status" value="1"/>
</dbReference>
<feature type="transmembrane region" description="Helical" evidence="3">
    <location>
        <begin position="270"/>
        <end position="292"/>
    </location>
</feature>
<comment type="subcellular location">
    <subcellularLocation>
        <location evidence="1">Membrane</location>
        <topology evidence="1">Multi-pass membrane protein</topology>
    </subcellularLocation>
</comment>
<feature type="transmembrane region" description="Helical" evidence="3">
    <location>
        <begin position="205"/>
        <end position="225"/>
    </location>
</feature>
<dbReference type="PROSITE" id="PS50850">
    <property type="entry name" value="MFS"/>
    <property type="match status" value="1"/>
</dbReference>
<name>A0A364LAB4_TALAM</name>
<dbReference type="GO" id="GO:0022857">
    <property type="term" value="F:transmembrane transporter activity"/>
    <property type="evidence" value="ECO:0007669"/>
    <property type="project" value="InterPro"/>
</dbReference>
<keyword evidence="3" id="KW-0472">Membrane</keyword>
<dbReference type="InterPro" id="IPR011701">
    <property type="entry name" value="MFS"/>
</dbReference>
<keyword evidence="3" id="KW-0812">Transmembrane</keyword>
<feature type="domain" description="Major facilitator superfamily (MFS) profile" evidence="4">
    <location>
        <begin position="247"/>
        <end position="442"/>
    </location>
</feature>
<proteinExistence type="inferred from homology"/>
<dbReference type="PANTHER" id="PTHR11360:SF305">
    <property type="entry name" value="MAJOR FACILITATOR SUPERFAMILY (MFS) PROFILE DOMAIN-CONTAINING PROTEIN"/>
    <property type="match status" value="1"/>
</dbReference>
<accession>A0A364LAB4</accession>
<evidence type="ECO:0000256" key="3">
    <source>
        <dbReference type="SAM" id="Phobius"/>
    </source>
</evidence>
<gene>
    <name evidence="5" type="ORF">BHQ10_008725</name>
</gene>